<evidence type="ECO:0000256" key="1">
    <source>
        <dbReference type="ARBA" id="ARBA00002494"/>
    </source>
</evidence>
<dbReference type="InterPro" id="IPR017941">
    <property type="entry name" value="Rieske_2Fe-2S"/>
</dbReference>
<feature type="region of interest" description="Disordered" evidence="10">
    <location>
        <begin position="39"/>
        <end position="76"/>
    </location>
</feature>
<dbReference type="CDD" id="cd03467">
    <property type="entry name" value="Rieske"/>
    <property type="match status" value="1"/>
</dbReference>
<keyword evidence="7" id="KW-1015">Disulfide bond</keyword>
<evidence type="ECO:0000256" key="8">
    <source>
        <dbReference type="ARBA" id="ARBA00029586"/>
    </source>
</evidence>
<sequence>MTDDRKTPHPLQNTVLTRRGLAVTGGTLGVGSLLAACGSDDASTSPGAASSSSTSSSASSSSAPTSSAGGSASASGGQALTKLADVPVGSGVVVQDAKGSAVVVVQPEAGQVAAFSGLCTHQGCAVALKDEELDCPCHGSRFELLTGKVLQGPATEPLKSLPVQVDGDSVVASA</sequence>
<comment type="cofactor">
    <cofactor evidence="9">
        <name>[2Fe-2S] cluster</name>
        <dbReference type="ChEBI" id="CHEBI:190135"/>
    </cofactor>
</comment>
<evidence type="ECO:0000256" key="6">
    <source>
        <dbReference type="ARBA" id="ARBA00023014"/>
    </source>
</evidence>
<dbReference type="InterPro" id="IPR005805">
    <property type="entry name" value="Rieske_Fe-S_prot_C"/>
</dbReference>
<evidence type="ECO:0000256" key="2">
    <source>
        <dbReference type="ARBA" id="ARBA00015816"/>
    </source>
</evidence>
<evidence type="ECO:0000256" key="5">
    <source>
        <dbReference type="ARBA" id="ARBA00023004"/>
    </source>
</evidence>
<dbReference type="PANTHER" id="PTHR10134">
    <property type="entry name" value="CYTOCHROME B-C1 COMPLEX SUBUNIT RIESKE, MITOCHONDRIAL"/>
    <property type="match status" value="1"/>
</dbReference>
<dbReference type="SUPFAM" id="SSF50022">
    <property type="entry name" value="ISP domain"/>
    <property type="match status" value="1"/>
</dbReference>
<dbReference type="InterPro" id="IPR036922">
    <property type="entry name" value="Rieske_2Fe-2S_sf"/>
</dbReference>
<reference evidence="12 13" key="1">
    <citation type="submission" date="2024-07" db="EMBL/GenBank/DDBJ databases">
        <authorList>
            <person name="Thanompreechachai J."/>
            <person name="Duangmal K."/>
        </authorList>
    </citation>
    <scope>NUCLEOTIDE SEQUENCE [LARGE SCALE GENOMIC DNA]</scope>
    <source>
        <strain evidence="12 13">KCTC 19886</strain>
    </source>
</reference>
<keyword evidence="4" id="KW-0479">Metal-binding</keyword>
<dbReference type="Pfam" id="PF00355">
    <property type="entry name" value="Rieske"/>
    <property type="match status" value="1"/>
</dbReference>
<keyword evidence="6" id="KW-0411">Iron-sulfur</keyword>
<comment type="caution">
    <text evidence="12">The sequence shown here is derived from an EMBL/GenBank/DDBJ whole genome shotgun (WGS) entry which is preliminary data.</text>
</comment>
<evidence type="ECO:0000256" key="7">
    <source>
        <dbReference type="ARBA" id="ARBA00023157"/>
    </source>
</evidence>
<dbReference type="RefSeq" id="WP_367638753.1">
    <property type="nucleotide sequence ID" value="NZ_JBFNQN010000008.1"/>
</dbReference>
<proteinExistence type="predicted"/>
<dbReference type="EMBL" id="JBFNQN010000008">
    <property type="protein sequence ID" value="MEW9265622.1"/>
    <property type="molecule type" value="Genomic_DNA"/>
</dbReference>
<accession>A0ABV3P7Z3</accession>
<dbReference type="PROSITE" id="PS51296">
    <property type="entry name" value="RIESKE"/>
    <property type="match status" value="1"/>
</dbReference>
<evidence type="ECO:0000256" key="4">
    <source>
        <dbReference type="ARBA" id="ARBA00022723"/>
    </source>
</evidence>
<evidence type="ECO:0000259" key="11">
    <source>
        <dbReference type="PROSITE" id="PS51296"/>
    </source>
</evidence>
<protein>
    <recommendedName>
        <fullName evidence="2">Cytochrome bc1 complex Rieske iron-sulfur subunit</fullName>
    </recommendedName>
    <alternativeName>
        <fullName evidence="8">Cytochrome bc1 reductase complex subunit QcrA</fullName>
    </alternativeName>
</protein>
<evidence type="ECO:0000256" key="3">
    <source>
        <dbReference type="ARBA" id="ARBA00022714"/>
    </source>
</evidence>
<keyword evidence="3" id="KW-0001">2Fe-2S</keyword>
<evidence type="ECO:0000313" key="12">
    <source>
        <dbReference type="EMBL" id="MEW9265622.1"/>
    </source>
</evidence>
<keyword evidence="13" id="KW-1185">Reference proteome</keyword>
<dbReference type="Proteomes" id="UP001555826">
    <property type="component" value="Unassembled WGS sequence"/>
</dbReference>
<name>A0ABV3P7Z3_9ACTN</name>
<dbReference type="InterPro" id="IPR014349">
    <property type="entry name" value="Rieske_Fe-S_prot"/>
</dbReference>
<gene>
    <name evidence="12" type="ORF">AB1207_12760</name>
</gene>
<feature type="domain" description="Rieske" evidence="11">
    <location>
        <begin position="78"/>
        <end position="172"/>
    </location>
</feature>
<dbReference type="Gene3D" id="2.102.10.10">
    <property type="entry name" value="Rieske [2Fe-2S] iron-sulphur domain"/>
    <property type="match status" value="1"/>
</dbReference>
<keyword evidence="5" id="KW-0408">Iron</keyword>
<dbReference type="PRINTS" id="PR00162">
    <property type="entry name" value="RIESKE"/>
</dbReference>
<evidence type="ECO:0000313" key="13">
    <source>
        <dbReference type="Proteomes" id="UP001555826"/>
    </source>
</evidence>
<comment type="function">
    <text evidence="1">Iron-sulfur subunit of the cytochrome bc1 complex, an essential component of the respiratory electron transport chain required for ATP synthesis. The bc1 complex catalyzes the oxidation of menaquinol and the reduction of cytochrome c in the respiratory chain. The bc1 complex operates through a Q-cycle mechanism that couples electron transfer to generation of the proton gradient that drives ATP synthesis.</text>
</comment>
<evidence type="ECO:0000256" key="10">
    <source>
        <dbReference type="SAM" id="MobiDB-lite"/>
    </source>
</evidence>
<evidence type="ECO:0000256" key="9">
    <source>
        <dbReference type="ARBA" id="ARBA00034078"/>
    </source>
</evidence>
<organism evidence="12 13">
    <name type="scientific">Kineococcus endophyticus</name>
    <dbReference type="NCBI Taxonomy" id="1181883"/>
    <lineage>
        <taxon>Bacteria</taxon>
        <taxon>Bacillati</taxon>
        <taxon>Actinomycetota</taxon>
        <taxon>Actinomycetes</taxon>
        <taxon>Kineosporiales</taxon>
        <taxon>Kineosporiaceae</taxon>
        <taxon>Kineococcus</taxon>
    </lineage>
</organism>